<dbReference type="Proteomes" id="UP000288805">
    <property type="component" value="Unassembled WGS sequence"/>
</dbReference>
<feature type="region of interest" description="Disordered" evidence="1">
    <location>
        <begin position="1"/>
        <end position="21"/>
    </location>
</feature>
<evidence type="ECO:0000313" key="3">
    <source>
        <dbReference type="Proteomes" id="UP000288805"/>
    </source>
</evidence>
<dbReference type="AlphaFoldDB" id="A0A438EQA7"/>
<feature type="compositionally biased region" description="Basic and acidic residues" evidence="1">
    <location>
        <begin position="1"/>
        <end position="10"/>
    </location>
</feature>
<evidence type="ECO:0000313" key="2">
    <source>
        <dbReference type="EMBL" id="RVW49847.1"/>
    </source>
</evidence>
<protein>
    <submittedName>
        <fullName evidence="2">Uncharacterized protein</fullName>
    </submittedName>
</protein>
<reference evidence="2 3" key="1">
    <citation type="journal article" date="2018" name="PLoS Genet.">
        <title>Population sequencing reveals clonal diversity and ancestral inbreeding in the grapevine cultivar Chardonnay.</title>
        <authorList>
            <person name="Roach M.J."/>
            <person name="Johnson D.L."/>
            <person name="Bohlmann J."/>
            <person name="van Vuuren H.J."/>
            <person name="Jones S.J."/>
            <person name="Pretorius I.S."/>
            <person name="Schmidt S.A."/>
            <person name="Borneman A.R."/>
        </authorList>
    </citation>
    <scope>NUCLEOTIDE SEQUENCE [LARGE SCALE GENOMIC DNA]</scope>
    <source>
        <strain evidence="3">cv. Chardonnay</strain>
        <tissue evidence="2">Leaf</tissue>
    </source>
</reference>
<proteinExistence type="predicted"/>
<comment type="caution">
    <text evidence="2">The sequence shown here is derived from an EMBL/GenBank/DDBJ whole genome shotgun (WGS) entry which is preliminary data.</text>
</comment>
<sequence>MRFMRSRDFSEPSPTTEIVENRREKPHVLALGFNGRFQPPGVGSLGLSPRIAIPLPSHANPLSYADPFLQ</sequence>
<gene>
    <name evidence="2" type="ORF">CK203_069987</name>
</gene>
<accession>A0A438EQA7</accession>
<evidence type="ECO:0000256" key="1">
    <source>
        <dbReference type="SAM" id="MobiDB-lite"/>
    </source>
</evidence>
<dbReference type="EMBL" id="QGNW01001220">
    <property type="protein sequence ID" value="RVW49847.1"/>
    <property type="molecule type" value="Genomic_DNA"/>
</dbReference>
<name>A0A438EQA7_VITVI</name>
<organism evidence="2 3">
    <name type="scientific">Vitis vinifera</name>
    <name type="common">Grape</name>
    <dbReference type="NCBI Taxonomy" id="29760"/>
    <lineage>
        <taxon>Eukaryota</taxon>
        <taxon>Viridiplantae</taxon>
        <taxon>Streptophyta</taxon>
        <taxon>Embryophyta</taxon>
        <taxon>Tracheophyta</taxon>
        <taxon>Spermatophyta</taxon>
        <taxon>Magnoliopsida</taxon>
        <taxon>eudicotyledons</taxon>
        <taxon>Gunneridae</taxon>
        <taxon>Pentapetalae</taxon>
        <taxon>rosids</taxon>
        <taxon>Vitales</taxon>
        <taxon>Vitaceae</taxon>
        <taxon>Viteae</taxon>
        <taxon>Vitis</taxon>
    </lineage>
</organism>